<dbReference type="EMBL" id="FNZF01000002">
    <property type="protein sequence ID" value="SEJ13588.1"/>
    <property type="molecule type" value="Genomic_DNA"/>
</dbReference>
<sequence length="150" mass="16171">MAIMNVQATATLKENVRVEVEARGHQVVIDEPEALGGTDQGMNPVELLLSALGACQAIVARTYAKKFDIDLKSFRVDLEGELDIDGFLAKSDVRAGFQNITPVFYIETDAAEEKVQAFKEFLEAHCPVGDTIANPVELAPAKVVIGTPAN</sequence>
<protein>
    <submittedName>
        <fullName evidence="1">Uncharacterized OsmC-related protein</fullName>
    </submittedName>
</protein>
<keyword evidence="2" id="KW-1185">Reference proteome</keyword>
<evidence type="ECO:0000313" key="2">
    <source>
        <dbReference type="Proteomes" id="UP000199200"/>
    </source>
</evidence>
<organism evidence="1 2">
    <name type="scientific">Bhargavaea ginsengi</name>
    <dbReference type="NCBI Taxonomy" id="426757"/>
    <lineage>
        <taxon>Bacteria</taxon>
        <taxon>Bacillati</taxon>
        <taxon>Bacillota</taxon>
        <taxon>Bacilli</taxon>
        <taxon>Bacillales</taxon>
        <taxon>Caryophanaceae</taxon>
        <taxon>Bhargavaea</taxon>
    </lineage>
</organism>
<dbReference type="PANTHER" id="PTHR35368">
    <property type="entry name" value="HYDROPEROXIDE REDUCTASE"/>
    <property type="match status" value="1"/>
</dbReference>
<dbReference type="OrthoDB" id="1433018at2"/>
<name>A0A1H6W9C4_9BACL</name>
<dbReference type="Pfam" id="PF02566">
    <property type="entry name" value="OsmC"/>
    <property type="match status" value="1"/>
</dbReference>
<dbReference type="Proteomes" id="UP000199200">
    <property type="component" value="Unassembled WGS sequence"/>
</dbReference>
<dbReference type="InterPro" id="IPR052924">
    <property type="entry name" value="OsmC/Ohr_hydroprdx_reductase"/>
</dbReference>
<proteinExistence type="predicted"/>
<accession>A0A1H6W9C4</accession>
<dbReference type="RefSeq" id="WP_092050847.1">
    <property type="nucleotide sequence ID" value="NZ_FNZF01000002.1"/>
</dbReference>
<dbReference type="AlphaFoldDB" id="A0A1H6W9C4"/>
<dbReference type="InterPro" id="IPR036102">
    <property type="entry name" value="OsmC/Ohrsf"/>
</dbReference>
<evidence type="ECO:0000313" key="1">
    <source>
        <dbReference type="EMBL" id="SEJ13588.1"/>
    </source>
</evidence>
<reference evidence="2" key="1">
    <citation type="submission" date="2016-10" db="EMBL/GenBank/DDBJ databases">
        <authorList>
            <person name="Varghese N."/>
            <person name="Submissions S."/>
        </authorList>
    </citation>
    <scope>NUCLEOTIDE SEQUENCE [LARGE SCALE GENOMIC DNA]</scope>
    <source>
        <strain evidence="2">CGMCC 1.6763</strain>
    </source>
</reference>
<gene>
    <name evidence="1" type="ORF">SAMN04488127_1071</name>
</gene>
<dbReference type="PANTHER" id="PTHR35368:SF1">
    <property type="entry name" value="HYDROPEROXIDE REDUCTASE"/>
    <property type="match status" value="1"/>
</dbReference>
<dbReference type="InterPro" id="IPR015946">
    <property type="entry name" value="KH_dom-like_a/b"/>
</dbReference>
<dbReference type="SUPFAM" id="SSF82784">
    <property type="entry name" value="OsmC-like"/>
    <property type="match status" value="1"/>
</dbReference>
<dbReference type="InterPro" id="IPR003718">
    <property type="entry name" value="OsmC/Ohr_fam"/>
</dbReference>
<dbReference type="Gene3D" id="3.30.300.20">
    <property type="match status" value="1"/>
</dbReference>